<keyword evidence="7" id="KW-0800">Toxin</keyword>
<proteinExistence type="inferred from homology"/>
<gene>
    <name evidence="20" type="primary">LOC100753207</name>
</gene>
<dbReference type="KEGG" id="cge:100753207"/>
<evidence type="ECO:0000256" key="2">
    <source>
        <dbReference type="ARBA" id="ARBA00004613"/>
    </source>
</evidence>
<evidence type="ECO:0000256" key="11">
    <source>
        <dbReference type="ARBA" id="ARBA00023157"/>
    </source>
</evidence>
<dbReference type="RefSeq" id="XP_027254811.1">
    <property type="nucleotide sequence ID" value="XM_027399010.2"/>
</dbReference>
<dbReference type="RefSeq" id="XP_003502731.1">
    <property type="nucleotide sequence ID" value="XM_003502683.3"/>
</dbReference>
<dbReference type="GO" id="GO:0090729">
    <property type="term" value="F:toxin activity"/>
    <property type="evidence" value="ECO:0007669"/>
    <property type="project" value="UniProtKB-KW"/>
</dbReference>
<evidence type="ECO:0000256" key="14">
    <source>
        <dbReference type="ARBA" id="ARBA00047637"/>
    </source>
</evidence>
<keyword evidence="11" id="KW-1015">Disulfide bond</keyword>
<keyword evidence="19" id="KW-1185">Reference proteome</keyword>
<dbReference type="GO" id="GO:0005576">
    <property type="term" value="C:extracellular region"/>
    <property type="evidence" value="ECO:0007669"/>
    <property type="project" value="UniProtKB-SubCell"/>
</dbReference>
<evidence type="ECO:0000259" key="18">
    <source>
        <dbReference type="Pfam" id="PF01593"/>
    </source>
</evidence>
<evidence type="ECO:0000256" key="12">
    <source>
        <dbReference type="ARBA" id="ARBA00023180"/>
    </source>
</evidence>
<dbReference type="Proteomes" id="UP001108280">
    <property type="component" value="Chromosome 2"/>
</dbReference>
<dbReference type="SUPFAM" id="SSF54373">
    <property type="entry name" value="FAD-linked reductases, C-terminal domain"/>
    <property type="match status" value="1"/>
</dbReference>
<reference evidence="20" key="3">
    <citation type="submission" date="2025-08" db="UniProtKB">
        <authorList>
            <consortium name="RefSeq"/>
        </authorList>
    </citation>
    <scope>IDENTIFICATION</scope>
    <source>
        <strain evidence="20">17A/GY</strain>
        <tissue evidence="20">Liver</tissue>
    </source>
</reference>
<accession>A0A9J7FE17</accession>
<dbReference type="InterPro" id="IPR050281">
    <property type="entry name" value="Flavin_monoamine_oxidase"/>
</dbReference>
<keyword evidence="5" id="KW-0929">Antimicrobial</keyword>
<evidence type="ECO:0000256" key="16">
    <source>
        <dbReference type="RuleBase" id="RU362067"/>
    </source>
</evidence>
<comment type="subcellular location">
    <subcellularLocation>
        <location evidence="2">Secreted</location>
    </subcellularLocation>
</comment>
<sequence length="518" mass="57939">MAKRSGIFILGILLSMPSCLAFYEDLDKCFQDPDYNTFLLTAQNGLHTSPLPKRVVVVGAGIAGLVAAKTLQDAGHKVTILEASDYIGGRILTVRNKKEGWYIDLGPMRIPESHKLIHTYVKKLGLKLNKFIQYDNNTWYLLNGRRYRAWEVKANPGILGYPTSPTEKSKTAQYLFQQAITKIKQRMKTLNCSQLMSICDSYSTKAYLTKEGMLSKGAIEMIGDMMNENAGYYKSLLESLRMASIFSRNDEFSEIVGGFDQLPHGISASLKPGTIHLRSRVETVVRHGPKVEVLYRTDGPTSPLHKLTADFIINSASAKATRLISFQPPLSSDKTHALRSVHYTSATKVALVCNKRFWEQDGIQGGHSITDRPSRYIYYPSHRLPGGKGVLLASYTVDDDSLFFAAMKPSQVVNIILDDLAAVHHIPKEELKHMCPKSVVKRWSLDPLVIGAFTEFTPYQFVDYSKKLFQPEGRIHFAGEHTSLPHGWIDTAIKSGIRAAKNIQAMVDKEVTQGQRPL</sequence>
<dbReference type="PRINTS" id="PR00757">
    <property type="entry name" value="AMINEOXDASEF"/>
</dbReference>
<organism evidence="19 20">
    <name type="scientific">Cricetulus griseus</name>
    <name type="common">Chinese hamster</name>
    <name type="synonym">Cricetulus barabensis griseus</name>
    <dbReference type="NCBI Taxonomy" id="10029"/>
    <lineage>
        <taxon>Eukaryota</taxon>
        <taxon>Metazoa</taxon>
        <taxon>Chordata</taxon>
        <taxon>Craniata</taxon>
        <taxon>Vertebrata</taxon>
        <taxon>Euteleostomi</taxon>
        <taxon>Mammalia</taxon>
        <taxon>Eutheria</taxon>
        <taxon>Euarchontoglires</taxon>
        <taxon>Glires</taxon>
        <taxon>Rodentia</taxon>
        <taxon>Myomorpha</taxon>
        <taxon>Muroidea</taxon>
        <taxon>Cricetidae</taxon>
        <taxon>Cricetinae</taxon>
        <taxon>Cricetulus</taxon>
    </lineage>
</organism>
<feature type="binding site" evidence="15">
    <location>
        <position position="480"/>
    </location>
    <ligand>
        <name>FAD</name>
        <dbReference type="ChEBI" id="CHEBI:57692"/>
    </ligand>
</feature>
<feature type="binding site" evidence="15">
    <location>
        <begin position="106"/>
        <end position="109"/>
    </location>
    <ligand>
        <name>FAD</name>
        <dbReference type="ChEBI" id="CHEBI:57692"/>
    </ligand>
</feature>
<keyword evidence="10" id="KW-0044">Antibiotic</keyword>
<keyword evidence="9 16" id="KW-0560">Oxidoreductase</keyword>
<dbReference type="GO" id="GO:0001716">
    <property type="term" value="F:L-amino-acid oxidase activity"/>
    <property type="evidence" value="ECO:0007669"/>
    <property type="project" value="UniProtKB-EC"/>
</dbReference>
<dbReference type="Pfam" id="PF01593">
    <property type="entry name" value="Amino_oxidase"/>
    <property type="match status" value="1"/>
</dbReference>
<evidence type="ECO:0000256" key="7">
    <source>
        <dbReference type="ARBA" id="ARBA00022656"/>
    </source>
</evidence>
<evidence type="ECO:0000256" key="6">
    <source>
        <dbReference type="ARBA" id="ARBA00022630"/>
    </source>
</evidence>
<protein>
    <recommendedName>
        <fullName evidence="16">Amine oxidase</fullName>
        <ecNumber evidence="16">1.4.3.-</ecNumber>
    </recommendedName>
</protein>
<reference evidence="19" key="2">
    <citation type="journal article" date="2020" name="Biotechnol. Bioeng.">
        <title>Chromosome-scale scaffolds for the Chinese hamster reference genome assembly to facilitate the study of the CHO epigenome.</title>
        <authorList>
            <person name="Hilliard W."/>
            <person name="MacDonald M."/>
            <person name="Lee K.H."/>
        </authorList>
    </citation>
    <scope>NUCLEOTIDE SEQUENCE [LARGE SCALE GENOMIC DNA]</scope>
    <source>
        <strain evidence="19">17A/GY</strain>
    </source>
</reference>
<evidence type="ECO:0000313" key="19">
    <source>
        <dbReference type="Proteomes" id="UP001108280"/>
    </source>
</evidence>
<evidence type="ECO:0000256" key="5">
    <source>
        <dbReference type="ARBA" id="ARBA00022529"/>
    </source>
</evidence>
<dbReference type="EC" id="1.4.3.-" evidence="16"/>
<feature type="binding site" evidence="15">
    <location>
        <position position="281"/>
    </location>
    <ligand>
        <name>FAD</name>
        <dbReference type="ChEBI" id="CHEBI:57692"/>
    </ligand>
</feature>
<dbReference type="FunFam" id="1.10.405.10:FF:000004">
    <property type="entry name" value="Amine oxidase"/>
    <property type="match status" value="1"/>
</dbReference>
<dbReference type="Gene3D" id="3.50.50.60">
    <property type="entry name" value="FAD/NAD(P)-binding domain"/>
    <property type="match status" value="1"/>
</dbReference>
<dbReference type="GeneID" id="100753207"/>
<evidence type="ECO:0000256" key="10">
    <source>
        <dbReference type="ARBA" id="ARBA00023022"/>
    </source>
</evidence>
<reference evidence="19" key="1">
    <citation type="journal article" date="2018" name="Biotechnol. Bioeng.">
        <title>A reference genome of the Chinese hamster based on a hybrid assembly strategy.</title>
        <authorList>
            <person name="Rupp O."/>
            <person name="MacDonald M.L."/>
            <person name="Li S."/>
            <person name="Dhiman H."/>
            <person name="Polson S."/>
            <person name="Griep S."/>
            <person name="Heffner K."/>
            <person name="Hernandez I."/>
            <person name="Brinkrolf K."/>
            <person name="Jadhav V."/>
            <person name="Samoudi M."/>
            <person name="Hao H."/>
            <person name="Kingham B."/>
            <person name="Goesmann A."/>
            <person name="Betenbaugh M.J."/>
            <person name="Lewis N.E."/>
            <person name="Borth N."/>
            <person name="Lee K.H."/>
        </authorList>
    </citation>
    <scope>NUCLEOTIDE SEQUENCE [LARGE SCALE GENOMIC DNA]</scope>
    <source>
        <strain evidence="19">17A/GY</strain>
    </source>
</reference>
<dbReference type="AlphaFoldDB" id="A0A9J7FE17"/>
<dbReference type="PANTHER" id="PTHR10742:SF355">
    <property type="entry name" value="AMINE OXIDASE"/>
    <property type="match status" value="1"/>
</dbReference>
<dbReference type="Gene3D" id="1.10.405.10">
    <property type="entry name" value="Guanine Nucleotide Dissociation Inhibitor, domain 1"/>
    <property type="match status" value="1"/>
</dbReference>
<keyword evidence="17" id="KW-0732">Signal</keyword>
<comment type="cofactor">
    <cofactor evidence="1 16">
        <name>FAD</name>
        <dbReference type="ChEBI" id="CHEBI:57692"/>
    </cofactor>
</comment>
<name>A0A9J7FE17_CRIGR</name>
<keyword evidence="4" id="KW-0964">Secreted</keyword>
<dbReference type="FunFam" id="3.50.50.60:FF:000450">
    <property type="entry name" value="Amine oxidase"/>
    <property type="match status" value="1"/>
</dbReference>
<dbReference type="Gene3D" id="3.90.660.10">
    <property type="match status" value="1"/>
</dbReference>
<keyword evidence="8 16" id="KW-0274">FAD</keyword>
<dbReference type="OrthoDB" id="5046242at2759"/>
<evidence type="ECO:0000256" key="4">
    <source>
        <dbReference type="ARBA" id="ARBA00022525"/>
    </source>
</evidence>
<feature type="signal peptide" evidence="17">
    <location>
        <begin position="1"/>
        <end position="21"/>
    </location>
</feature>
<evidence type="ECO:0000256" key="17">
    <source>
        <dbReference type="SAM" id="SignalP"/>
    </source>
</evidence>
<dbReference type="GO" id="GO:0042742">
    <property type="term" value="P:defense response to bacterium"/>
    <property type="evidence" value="ECO:0007669"/>
    <property type="project" value="UniProtKB-KW"/>
</dbReference>
<comment type="similarity">
    <text evidence="3">Belongs to the flavin monoamine oxidase family. FIG1 subfamily.</text>
</comment>
<keyword evidence="12" id="KW-0325">Glycoprotein</keyword>
<comment type="catalytic activity">
    <reaction evidence="14">
        <text>an L-alpha-amino acid + O2 + H2O = a 2-oxocarboxylate + H2O2 + NH4(+)</text>
        <dbReference type="Rhea" id="RHEA:13781"/>
        <dbReference type="ChEBI" id="CHEBI:15377"/>
        <dbReference type="ChEBI" id="CHEBI:15379"/>
        <dbReference type="ChEBI" id="CHEBI:16240"/>
        <dbReference type="ChEBI" id="CHEBI:28938"/>
        <dbReference type="ChEBI" id="CHEBI:35179"/>
        <dbReference type="ChEBI" id="CHEBI:59869"/>
        <dbReference type="EC" id="1.4.3.2"/>
    </reaction>
</comment>
<dbReference type="InterPro" id="IPR002937">
    <property type="entry name" value="Amino_oxidase"/>
</dbReference>
<dbReference type="SUPFAM" id="SSF51905">
    <property type="entry name" value="FAD/NAD(P)-binding domain"/>
    <property type="match status" value="1"/>
</dbReference>
<feature type="binding site" evidence="15">
    <location>
        <begin position="82"/>
        <end position="83"/>
    </location>
    <ligand>
        <name>FAD</name>
        <dbReference type="ChEBI" id="CHEBI:57692"/>
    </ligand>
</feature>
<keyword evidence="13" id="KW-1199">Hemostasis impairing toxin</keyword>
<evidence type="ECO:0000256" key="15">
    <source>
        <dbReference type="PIRSR" id="PIRSR601613-1"/>
    </source>
</evidence>
<evidence type="ECO:0000256" key="3">
    <source>
        <dbReference type="ARBA" id="ARBA00005465"/>
    </source>
</evidence>
<feature type="binding site" evidence="15">
    <location>
        <position position="109"/>
    </location>
    <ligand>
        <name>substrate</name>
    </ligand>
</feature>
<dbReference type="InterPro" id="IPR001613">
    <property type="entry name" value="Flavin_amine_oxidase"/>
</dbReference>
<dbReference type="GO" id="GO:0009063">
    <property type="term" value="P:amino acid catabolic process"/>
    <property type="evidence" value="ECO:0007669"/>
    <property type="project" value="TreeGrafter"/>
</dbReference>
<evidence type="ECO:0000256" key="9">
    <source>
        <dbReference type="ARBA" id="ARBA00023002"/>
    </source>
</evidence>
<evidence type="ECO:0000256" key="1">
    <source>
        <dbReference type="ARBA" id="ARBA00001974"/>
    </source>
</evidence>
<evidence type="ECO:0000313" key="20">
    <source>
        <dbReference type="RefSeq" id="XP_027254811.1"/>
    </source>
</evidence>
<feature type="domain" description="Amine oxidase" evidence="18">
    <location>
        <begin position="62"/>
        <end position="503"/>
    </location>
</feature>
<evidence type="ECO:0000256" key="13">
    <source>
        <dbReference type="ARBA" id="ARBA00023240"/>
    </source>
</evidence>
<keyword evidence="6 16" id="KW-0285">Flavoprotein</keyword>
<dbReference type="PANTHER" id="PTHR10742">
    <property type="entry name" value="FLAVIN MONOAMINE OXIDASE"/>
    <property type="match status" value="1"/>
</dbReference>
<dbReference type="InterPro" id="IPR036188">
    <property type="entry name" value="FAD/NAD-bd_sf"/>
</dbReference>
<evidence type="ECO:0000256" key="8">
    <source>
        <dbReference type="ARBA" id="ARBA00022827"/>
    </source>
</evidence>
<feature type="chain" id="PRO_5039919161" description="Amine oxidase" evidence="17">
    <location>
        <begin position="22"/>
        <end position="518"/>
    </location>
</feature>